<name>A0A4Z2IQZ4_9TELE</name>
<sequence length="87" mass="9705">MSALRQATVAALLSIDSDVEACSSRRGEKQEAPPPSVNPALRIHLDAVRRAAPLEPFRLDVFWSHDSDRIVSVLREASENEYEPESF</sequence>
<comment type="caution">
    <text evidence="1">The sequence shown here is derived from an EMBL/GenBank/DDBJ whole genome shotgun (WGS) entry which is preliminary data.</text>
</comment>
<reference evidence="1 2" key="1">
    <citation type="submission" date="2019-03" db="EMBL/GenBank/DDBJ databases">
        <title>First draft genome of Liparis tanakae, snailfish: a comprehensive survey of snailfish specific genes.</title>
        <authorList>
            <person name="Kim W."/>
            <person name="Song I."/>
            <person name="Jeong J.-H."/>
            <person name="Kim D."/>
            <person name="Kim S."/>
            <person name="Ryu S."/>
            <person name="Song J.Y."/>
            <person name="Lee S.K."/>
        </authorList>
    </citation>
    <scope>NUCLEOTIDE SEQUENCE [LARGE SCALE GENOMIC DNA]</scope>
    <source>
        <tissue evidence="1">Muscle</tissue>
    </source>
</reference>
<evidence type="ECO:0000313" key="1">
    <source>
        <dbReference type="EMBL" id="TNN79603.1"/>
    </source>
</evidence>
<protein>
    <submittedName>
        <fullName evidence="1">Uncharacterized protein</fullName>
    </submittedName>
</protein>
<evidence type="ECO:0000313" key="2">
    <source>
        <dbReference type="Proteomes" id="UP000314294"/>
    </source>
</evidence>
<gene>
    <name evidence="1" type="ORF">EYF80_010185</name>
</gene>
<dbReference type="AlphaFoldDB" id="A0A4Z2IQZ4"/>
<dbReference type="Proteomes" id="UP000314294">
    <property type="component" value="Unassembled WGS sequence"/>
</dbReference>
<dbReference type="EMBL" id="SRLO01000063">
    <property type="protein sequence ID" value="TNN79603.1"/>
    <property type="molecule type" value="Genomic_DNA"/>
</dbReference>
<accession>A0A4Z2IQZ4</accession>
<proteinExistence type="predicted"/>
<organism evidence="1 2">
    <name type="scientific">Liparis tanakae</name>
    <name type="common">Tanaka's snailfish</name>
    <dbReference type="NCBI Taxonomy" id="230148"/>
    <lineage>
        <taxon>Eukaryota</taxon>
        <taxon>Metazoa</taxon>
        <taxon>Chordata</taxon>
        <taxon>Craniata</taxon>
        <taxon>Vertebrata</taxon>
        <taxon>Euteleostomi</taxon>
        <taxon>Actinopterygii</taxon>
        <taxon>Neopterygii</taxon>
        <taxon>Teleostei</taxon>
        <taxon>Neoteleostei</taxon>
        <taxon>Acanthomorphata</taxon>
        <taxon>Eupercaria</taxon>
        <taxon>Perciformes</taxon>
        <taxon>Cottioidei</taxon>
        <taxon>Cottales</taxon>
        <taxon>Liparidae</taxon>
        <taxon>Liparis</taxon>
    </lineage>
</organism>
<keyword evidence="2" id="KW-1185">Reference proteome</keyword>